<dbReference type="GO" id="GO:0022857">
    <property type="term" value="F:transmembrane transporter activity"/>
    <property type="evidence" value="ECO:0007669"/>
    <property type="project" value="InterPro"/>
</dbReference>
<dbReference type="PANTHER" id="PTHR30614">
    <property type="entry name" value="MEMBRANE COMPONENT OF AMINO ACID ABC TRANSPORTER"/>
    <property type="match status" value="1"/>
</dbReference>
<dbReference type="SUPFAM" id="SSF161098">
    <property type="entry name" value="MetI-like"/>
    <property type="match status" value="1"/>
</dbReference>
<evidence type="ECO:0000313" key="10">
    <source>
        <dbReference type="Proteomes" id="UP000007575"/>
    </source>
</evidence>
<dbReference type="HOGENOM" id="CLU_019602_1_0_0"/>
<evidence type="ECO:0000313" key="9">
    <source>
        <dbReference type="EMBL" id="AFD27154.1"/>
    </source>
</evidence>
<evidence type="ECO:0000259" key="8">
    <source>
        <dbReference type="PROSITE" id="PS50928"/>
    </source>
</evidence>
<evidence type="ECO:0000256" key="3">
    <source>
        <dbReference type="ARBA" id="ARBA00022475"/>
    </source>
</evidence>
<geneLocation type="plasmid" evidence="9 10">
    <name>P1</name>
</geneLocation>
<proteinExistence type="inferred from homology"/>
<dbReference type="Gene3D" id="1.10.3720.10">
    <property type="entry name" value="MetI-like"/>
    <property type="match status" value="1"/>
</dbReference>
<name>H8H0A2_DEIGI</name>
<dbReference type="PROSITE" id="PS50928">
    <property type="entry name" value="ABC_TM1"/>
    <property type="match status" value="1"/>
</dbReference>
<dbReference type="GO" id="GO:0043190">
    <property type="term" value="C:ATP-binding cassette (ABC) transporter complex"/>
    <property type="evidence" value="ECO:0007669"/>
    <property type="project" value="InterPro"/>
</dbReference>
<dbReference type="OrthoDB" id="9811552at2"/>
<keyword evidence="10" id="KW-1185">Reference proteome</keyword>
<accession>H8H0A2</accession>
<keyword evidence="5 7" id="KW-1133">Transmembrane helix</keyword>
<dbReference type="Pfam" id="PF00528">
    <property type="entry name" value="BPD_transp_1"/>
    <property type="match status" value="1"/>
</dbReference>
<evidence type="ECO:0000256" key="7">
    <source>
        <dbReference type="RuleBase" id="RU363032"/>
    </source>
</evidence>
<dbReference type="KEGG" id="dgo:DGo_PA0268"/>
<dbReference type="PANTHER" id="PTHR30614:SF35">
    <property type="entry name" value="ABC TRANSPORTER PERMEASE PROTEIN"/>
    <property type="match status" value="1"/>
</dbReference>
<protein>
    <submittedName>
        <fullName evidence="9">Amino acid ABC transporter, permease protein</fullName>
    </submittedName>
</protein>
<feature type="transmembrane region" description="Helical" evidence="7">
    <location>
        <begin position="183"/>
        <end position="204"/>
    </location>
</feature>
<keyword evidence="9" id="KW-0614">Plasmid</keyword>
<comment type="similarity">
    <text evidence="7">Belongs to the binding-protein-dependent transport system permease family.</text>
</comment>
<keyword evidence="3" id="KW-1003">Cell membrane</keyword>
<evidence type="ECO:0000256" key="6">
    <source>
        <dbReference type="ARBA" id="ARBA00023136"/>
    </source>
</evidence>
<feature type="domain" description="ABC transmembrane type-1" evidence="8">
    <location>
        <begin position="12"/>
        <end position="204"/>
    </location>
</feature>
<keyword evidence="4 7" id="KW-0812">Transmembrane</keyword>
<comment type="subcellular location">
    <subcellularLocation>
        <location evidence="1 7">Cell membrane</location>
        <topology evidence="1 7">Multi-pass membrane protein</topology>
    </subcellularLocation>
</comment>
<evidence type="ECO:0000256" key="2">
    <source>
        <dbReference type="ARBA" id="ARBA00022448"/>
    </source>
</evidence>
<keyword evidence="6 7" id="KW-0472">Membrane</keyword>
<evidence type="ECO:0000256" key="5">
    <source>
        <dbReference type="ARBA" id="ARBA00022989"/>
    </source>
</evidence>
<dbReference type="Proteomes" id="UP000007575">
    <property type="component" value="Plasmid P1"/>
</dbReference>
<feature type="transmembrane region" description="Helical" evidence="7">
    <location>
        <begin position="138"/>
        <end position="163"/>
    </location>
</feature>
<dbReference type="InterPro" id="IPR043429">
    <property type="entry name" value="ArtM/GltK/GlnP/TcyL/YhdX-like"/>
</dbReference>
<evidence type="ECO:0000256" key="1">
    <source>
        <dbReference type="ARBA" id="ARBA00004651"/>
    </source>
</evidence>
<organism evidence="9 10">
    <name type="scientific">Deinococcus gobiensis (strain DSM 21396 / JCM 16679 / CGMCC 1.7299 / I-0)</name>
    <dbReference type="NCBI Taxonomy" id="745776"/>
    <lineage>
        <taxon>Bacteria</taxon>
        <taxon>Thermotogati</taxon>
        <taxon>Deinococcota</taxon>
        <taxon>Deinococci</taxon>
        <taxon>Deinococcales</taxon>
        <taxon>Deinococcaceae</taxon>
        <taxon>Deinococcus</taxon>
    </lineage>
</organism>
<dbReference type="PATRIC" id="fig|745776.4.peg.3301"/>
<dbReference type="AlphaFoldDB" id="H8H0A2"/>
<dbReference type="RefSeq" id="WP_014695672.1">
    <property type="nucleotide sequence ID" value="NC_017805.1"/>
</dbReference>
<dbReference type="InterPro" id="IPR000515">
    <property type="entry name" value="MetI-like"/>
</dbReference>
<dbReference type="NCBIfam" id="TIGR01726">
    <property type="entry name" value="HEQRo_perm_3TM"/>
    <property type="match status" value="1"/>
</dbReference>
<dbReference type="EMBL" id="CP002192">
    <property type="protein sequence ID" value="AFD27154.1"/>
    <property type="molecule type" value="Genomic_DNA"/>
</dbReference>
<sequence length="221" mass="23412">MLSLTPEQWGELGQGALTTLGLTVFSLAVGFGLALLGALGRRSGNPVARAAAGTYVEALRNTPFFVQLLFLFFGLPTLGVQLTELQAAALAMTLNLGAYATEIVRAGLDAVPRGQVEAAASLGLSRAQTFWTVVLRQALAVVYPALVSQVIIVMLGSAVVSYINVKDLTYAAQFIASRNFQQFGLYLVVTAAYLALAFALRAALNGVGRSLFRFKQPLRAA</sequence>
<feature type="transmembrane region" description="Helical" evidence="7">
    <location>
        <begin position="20"/>
        <end position="39"/>
    </location>
</feature>
<dbReference type="InterPro" id="IPR035906">
    <property type="entry name" value="MetI-like_sf"/>
</dbReference>
<dbReference type="InterPro" id="IPR010065">
    <property type="entry name" value="AA_ABC_transptr_permease_3TM"/>
</dbReference>
<gene>
    <name evidence="9" type="ordered locus">DGo_PA0268</name>
</gene>
<evidence type="ECO:0000256" key="4">
    <source>
        <dbReference type="ARBA" id="ARBA00022692"/>
    </source>
</evidence>
<dbReference type="GO" id="GO:0006865">
    <property type="term" value="P:amino acid transport"/>
    <property type="evidence" value="ECO:0007669"/>
    <property type="project" value="TreeGrafter"/>
</dbReference>
<dbReference type="CDD" id="cd06261">
    <property type="entry name" value="TM_PBP2"/>
    <property type="match status" value="1"/>
</dbReference>
<reference evidence="9 10" key="1">
    <citation type="journal article" date="2012" name="PLoS ONE">
        <title>Genome sequence and transcriptome analysis of the radioresistant bacterium Deinococcus gobiensis: insights into the extreme environmental adaptations.</title>
        <authorList>
            <person name="Yuan M."/>
            <person name="Chen M."/>
            <person name="Zhang W."/>
            <person name="Lu W."/>
            <person name="Wang J."/>
            <person name="Yang M."/>
            <person name="Zhao P."/>
            <person name="Tang R."/>
            <person name="Li X."/>
            <person name="Hao Y."/>
            <person name="Zhou Z."/>
            <person name="Zhan Y."/>
            <person name="Yu H."/>
            <person name="Teng C."/>
            <person name="Yan Y."/>
            <person name="Ping S."/>
            <person name="Wang Y."/>
            <person name="Lin M."/>
        </authorList>
    </citation>
    <scope>NUCLEOTIDE SEQUENCE [LARGE SCALE GENOMIC DNA]</scope>
    <source>
        <strain evidence="10">DSM 21396 / JCM 16679 / CGMCC 1.7299 / I-0</strain>
        <plasmid evidence="9">P1</plasmid>
    </source>
</reference>
<keyword evidence="2 7" id="KW-0813">Transport</keyword>